<dbReference type="InterPro" id="IPR004788">
    <property type="entry name" value="Ribose5P_isomerase_type_A"/>
</dbReference>
<sequence length="139" mass="14840">MSPRLCTVWKTGIPIEVDPFFAIDIIEDLKDMGSISPKIRSGLPAKAGECVTDNGNWLIDAPFEPLLLAKDTDASISGRWEINALAAALKGLEGVVEIGIFHGFDGIQAAKLGKTRAQKPIAAYFGMADGSVKVQQLLS</sequence>
<proteinExistence type="predicted"/>
<comment type="caution">
    <text evidence="1">The sequence shown here is derived from an EMBL/GenBank/DDBJ whole genome shotgun (WGS) entry which is preliminary data.</text>
</comment>
<dbReference type="GO" id="GO:0009052">
    <property type="term" value="P:pentose-phosphate shunt, non-oxidative branch"/>
    <property type="evidence" value="ECO:0007669"/>
    <property type="project" value="InterPro"/>
</dbReference>
<dbReference type="Gene3D" id="3.30.70.260">
    <property type="match status" value="1"/>
</dbReference>
<dbReference type="PANTHER" id="PTHR11934:SF0">
    <property type="entry name" value="RIBOSE-5-PHOSPHATE ISOMERASE"/>
    <property type="match status" value="1"/>
</dbReference>
<accession>A0A0F4ZGE1</accession>
<dbReference type="GO" id="GO:0005737">
    <property type="term" value="C:cytoplasm"/>
    <property type="evidence" value="ECO:0007669"/>
    <property type="project" value="TreeGrafter"/>
</dbReference>
<evidence type="ECO:0000313" key="1">
    <source>
        <dbReference type="EMBL" id="KKA29602.1"/>
    </source>
</evidence>
<evidence type="ECO:0000313" key="2">
    <source>
        <dbReference type="Proteomes" id="UP000033483"/>
    </source>
</evidence>
<name>A0A0F4ZGE1_9PEZI</name>
<dbReference type="Pfam" id="PF06026">
    <property type="entry name" value="Rib_5-P_isom_A"/>
    <property type="match status" value="1"/>
</dbReference>
<dbReference type="OrthoDB" id="1555531at2759"/>
<dbReference type="GO" id="GO:0004751">
    <property type="term" value="F:ribose-5-phosphate isomerase activity"/>
    <property type="evidence" value="ECO:0007669"/>
    <property type="project" value="InterPro"/>
</dbReference>
<dbReference type="PANTHER" id="PTHR11934">
    <property type="entry name" value="RIBOSE-5-PHOSPHATE ISOMERASE"/>
    <property type="match status" value="1"/>
</dbReference>
<dbReference type="SUPFAM" id="SSF75445">
    <property type="entry name" value="D-ribose-5-phosphate isomerase (RpiA), lid domain"/>
    <property type="match status" value="1"/>
</dbReference>
<gene>
    <name evidence="1" type="ORF">TD95_005466</name>
</gene>
<dbReference type="GO" id="GO:0006014">
    <property type="term" value="P:D-ribose metabolic process"/>
    <property type="evidence" value="ECO:0007669"/>
    <property type="project" value="TreeGrafter"/>
</dbReference>
<protein>
    <submittedName>
        <fullName evidence="1">Uncharacterized protein</fullName>
    </submittedName>
</protein>
<organism evidence="1 2">
    <name type="scientific">Thielaviopsis punctulata</name>
    <dbReference type="NCBI Taxonomy" id="72032"/>
    <lineage>
        <taxon>Eukaryota</taxon>
        <taxon>Fungi</taxon>
        <taxon>Dikarya</taxon>
        <taxon>Ascomycota</taxon>
        <taxon>Pezizomycotina</taxon>
        <taxon>Sordariomycetes</taxon>
        <taxon>Hypocreomycetidae</taxon>
        <taxon>Microascales</taxon>
        <taxon>Ceratocystidaceae</taxon>
        <taxon>Thielaviopsis</taxon>
    </lineage>
</organism>
<dbReference type="Proteomes" id="UP000033483">
    <property type="component" value="Unassembled WGS sequence"/>
</dbReference>
<dbReference type="AlphaFoldDB" id="A0A0F4ZGE1"/>
<dbReference type="EMBL" id="LAEV01000773">
    <property type="protein sequence ID" value="KKA29602.1"/>
    <property type="molecule type" value="Genomic_DNA"/>
</dbReference>
<reference evidence="1 2" key="1">
    <citation type="submission" date="2015-03" db="EMBL/GenBank/DDBJ databases">
        <authorList>
            <person name="Radwan O."/>
            <person name="Al-Naeli F.A."/>
            <person name="Rendon G.A."/>
            <person name="Fields C."/>
        </authorList>
    </citation>
    <scope>NUCLEOTIDE SEQUENCE [LARGE SCALE GENOMIC DNA]</scope>
    <source>
        <strain evidence="1">CR-DP1</strain>
    </source>
</reference>
<keyword evidence="2" id="KW-1185">Reference proteome</keyword>